<dbReference type="InterPro" id="IPR011611">
    <property type="entry name" value="PfkB_dom"/>
</dbReference>
<feature type="domain" description="HTH lacI-type" evidence="4">
    <location>
        <begin position="6"/>
        <end position="60"/>
    </location>
</feature>
<dbReference type="Proteomes" id="UP001549204">
    <property type="component" value="Unassembled WGS sequence"/>
</dbReference>
<evidence type="ECO:0000256" key="1">
    <source>
        <dbReference type="ARBA" id="ARBA00022679"/>
    </source>
</evidence>
<dbReference type="PANTHER" id="PTHR10584:SF166">
    <property type="entry name" value="RIBOKINASE"/>
    <property type="match status" value="1"/>
</dbReference>
<comment type="caution">
    <text evidence="5">The sequence shown here is derived from an EMBL/GenBank/DDBJ whole genome shotgun (WGS) entry which is preliminary data.</text>
</comment>
<dbReference type="InterPro" id="IPR010982">
    <property type="entry name" value="Lambda_DNA-bd_dom_sf"/>
</dbReference>
<feature type="region of interest" description="Disordered" evidence="3">
    <location>
        <begin position="397"/>
        <end position="421"/>
    </location>
</feature>
<dbReference type="CDD" id="cd01392">
    <property type="entry name" value="HTH_LacI"/>
    <property type="match status" value="1"/>
</dbReference>
<protein>
    <submittedName>
        <fullName evidence="5">Ribokinase</fullName>
        <ecNumber evidence="5">2.7.1.15</ecNumber>
    </submittedName>
</protein>
<dbReference type="Pfam" id="PF00294">
    <property type="entry name" value="PfkB"/>
    <property type="match status" value="1"/>
</dbReference>
<proteinExistence type="predicted"/>
<accession>A0ABV2GNA2</accession>
<reference evidence="5 6" key="1">
    <citation type="submission" date="2024-06" db="EMBL/GenBank/DDBJ databases">
        <title>Genomic Encyclopedia of Type Strains, Phase IV (KMG-IV): sequencing the most valuable type-strain genomes for metagenomic binning, comparative biology and taxonomic classification.</title>
        <authorList>
            <person name="Goeker M."/>
        </authorList>
    </citation>
    <scope>NUCLEOTIDE SEQUENCE [LARGE SCALE GENOMIC DNA]</scope>
    <source>
        <strain evidence="5 6">DSM 100022</strain>
    </source>
</reference>
<dbReference type="PROSITE" id="PS50932">
    <property type="entry name" value="HTH_LACI_2"/>
    <property type="match status" value="1"/>
</dbReference>
<dbReference type="SUPFAM" id="SSF53613">
    <property type="entry name" value="Ribokinase-like"/>
    <property type="match status" value="1"/>
</dbReference>
<evidence type="ECO:0000256" key="2">
    <source>
        <dbReference type="ARBA" id="ARBA00022777"/>
    </source>
</evidence>
<keyword evidence="1 5" id="KW-0808">Transferase</keyword>
<keyword evidence="2" id="KW-0418">Kinase</keyword>
<dbReference type="EC" id="2.7.1.15" evidence="5"/>
<dbReference type="PROSITE" id="PS00356">
    <property type="entry name" value="HTH_LACI_1"/>
    <property type="match status" value="1"/>
</dbReference>
<dbReference type="Pfam" id="PF00356">
    <property type="entry name" value="LacI"/>
    <property type="match status" value="1"/>
</dbReference>
<dbReference type="SUPFAM" id="SSF47413">
    <property type="entry name" value="lambda repressor-like DNA-binding domains"/>
    <property type="match status" value="1"/>
</dbReference>
<dbReference type="PANTHER" id="PTHR10584">
    <property type="entry name" value="SUGAR KINASE"/>
    <property type="match status" value="1"/>
</dbReference>
<evidence type="ECO:0000313" key="6">
    <source>
        <dbReference type="Proteomes" id="UP001549204"/>
    </source>
</evidence>
<dbReference type="GO" id="GO:0004747">
    <property type="term" value="F:ribokinase activity"/>
    <property type="evidence" value="ECO:0007669"/>
    <property type="project" value="UniProtKB-EC"/>
</dbReference>
<dbReference type="Gene3D" id="1.10.260.40">
    <property type="entry name" value="lambda repressor-like DNA-binding domains"/>
    <property type="match status" value="1"/>
</dbReference>
<dbReference type="RefSeq" id="WP_354491212.1">
    <property type="nucleotide sequence ID" value="NZ_JBEPMC010000004.1"/>
</dbReference>
<sequence>MQRKRPTIADVAHAAGVSIGTVSNFINDTAVVKDTTRERIQKAISDLMYRPSAFARSLPGHAPRRPRDLEGLPRLLVVGRVSVDFLCRVDVLPHRDDRITARHIEKALGGPAANLAVAAAGIGAPFALDVELATAVGDDPESDWALAELSKLGVHALPIRRTFNNRLSQAIVIIELNGSRTIISEPFELSEFDLTANMDVQAEARPACLHIEGFHYESMIGSIDRFHQAGWKVSLHSAGLPRSSRTPDAFVEMVKRVDLTFINDVMLREIFDLRTPLATMIQQIRDTLVRIKQRGTVVLTLGEFGAVVFPRSGGPQIEVPALPVDRVDATGAGDSFAGIFLGLWLHGASLEEAARYAAIGGSLTTTAEGAQGHVANFEELNAALTPNKTMAADKAIDHTAPDTNSERISAKHRRRGQEIVQ</sequence>
<organism evidence="5 6">
    <name type="scientific">Mesorhizobium robiniae</name>
    <dbReference type="NCBI Taxonomy" id="559315"/>
    <lineage>
        <taxon>Bacteria</taxon>
        <taxon>Pseudomonadati</taxon>
        <taxon>Pseudomonadota</taxon>
        <taxon>Alphaproteobacteria</taxon>
        <taxon>Hyphomicrobiales</taxon>
        <taxon>Phyllobacteriaceae</taxon>
        <taxon>Mesorhizobium</taxon>
    </lineage>
</organism>
<dbReference type="PRINTS" id="PR00990">
    <property type="entry name" value="RIBOKINASE"/>
</dbReference>
<dbReference type="Gene3D" id="3.40.1190.20">
    <property type="match status" value="1"/>
</dbReference>
<keyword evidence="6" id="KW-1185">Reference proteome</keyword>
<dbReference type="InterPro" id="IPR002139">
    <property type="entry name" value="Ribo/fructo_kinase"/>
</dbReference>
<dbReference type="InterPro" id="IPR000843">
    <property type="entry name" value="HTH_LacI"/>
</dbReference>
<feature type="compositionally biased region" description="Basic and acidic residues" evidence="3">
    <location>
        <begin position="397"/>
        <end position="409"/>
    </location>
</feature>
<evidence type="ECO:0000256" key="3">
    <source>
        <dbReference type="SAM" id="MobiDB-lite"/>
    </source>
</evidence>
<gene>
    <name evidence="5" type="ORF">ABID19_002784</name>
</gene>
<evidence type="ECO:0000259" key="4">
    <source>
        <dbReference type="PROSITE" id="PS50932"/>
    </source>
</evidence>
<dbReference type="InterPro" id="IPR029056">
    <property type="entry name" value="Ribokinase-like"/>
</dbReference>
<evidence type="ECO:0000313" key="5">
    <source>
        <dbReference type="EMBL" id="MET3579753.1"/>
    </source>
</evidence>
<name>A0ABV2GNA2_9HYPH</name>
<dbReference type="EMBL" id="JBEPMC010000004">
    <property type="protein sequence ID" value="MET3579753.1"/>
    <property type="molecule type" value="Genomic_DNA"/>
</dbReference>
<dbReference type="SMART" id="SM00354">
    <property type="entry name" value="HTH_LACI"/>
    <property type="match status" value="1"/>
</dbReference>